<dbReference type="GO" id="GO:0016301">
    <property type="term" value="F:kinase activity"/>
    <property type="evidence" value="ECO:0007669"/>
    <property type="project" value="UniProtKB-KW"/>
</dbReference>
<gene>
    <name evidence="6" type="ORF">PQU92_16845</name>
</gene>
<dbReference type="Pfam" id="PF21546">
    <property type="entry name" value="FGGY_C_2"/>
    <property type="match status" value="1"/>
</dbReference>
<dbReference type="InterPro" id="IPR018484">
    <property type="entry name" value="FGGY_N"/>
</dbReference>
<evidence type="ECO:0000259" key="4">
    <source>
        <dbReference type="Pfam" id="PF00370"/>
    </source>
</evidence>
<dbReference type="Gene3D" id="3.30.420.40">
    <property type="match status" value="2"/>
</dbReference>
<keyword evidence="7" id="KW-1185">Reference proteome</keyword>
<feature type="domain" description="Carbohydrate kinase FGGY N-terminal" evidence="4">
    <location>
        <begin position="44"/>
        <end position="277"/>
    </location>
</feature>
<proteinExistence type="inferred from homology"/>
<organism evidence="6 7">
    <name type="scientific">Asticcacaulis aquaticus</name>
    <dbReference type="NCBI Taxonomy" id="2984212"/>
    <lineage>
        <taxon>Bacteria</taxon>
        <taxon>Pseudomonadati</taxon>
        <taxon>Pseudomonadota</taxon>
        <taxon>Alphaproteobacteria</taxon>
        <taxon>Caulobacterales</taxon>
        <taxon>Caulobacteraceae</taxon>
        <taxon>Asticcacaulis</taxon>
    </lineage>
</organism>
<dbReference type="PANTHER" id="PTHR43095:SF5">
    <property type="entry name" value="XYLULOSE KINASE"/>
    <property type="match status" value="1"/>
</dbReference>
<dbReference type="InterPro" id="IPR043129">
    <property type="entry name" value="ATPase_NBD"/>
</dbReference>
<dbReference type="EMBL" id="JAQQKX010000018">
    <property type="protein sequence ID" value="MDC7684954.1"/>
    <property type="molecule type" value="Genomic_DNA"/>
</dbReference>
<evidence type="ECO:0000256" key="3">
    <source>
        <dbReference type="ARBA" id="ARBA00022777"/>
    </source>
</evidence>
<dbReference type="Pfam" id="PF00370">
    <property type="entry name" value="FGGY_N"/>
    <property type="match status" value="1"/>
</dbReference>
<name>A0ABT5HY89_9CAUL</name>
<dbReference type="InterPro" id="IPR049382">
    <property type="entry name" value="FGGY_C_2"/>
</dbReference>
<keyword evidence="2" id="KW-0808">Transferase</keyword>
<comment type="caution">
    <text evidence="6">The sequence shown here is derived from an EMBL/GenBank/DDBJ whole genome shotgun (WGS) entry which is preliminary data.</text>
</comment>
<dbReference type="PANTHER" id="PTHR43095">
    <property type="entry name" value="SUGAR KINASE"/>
    <property type="match status" value="1"/>
</dbReference>
<accession>A0ABT5HY89</accession>
<feature type="domain" description="Carbohydrate kinase FGGY C-terminal" evidence="5">
    <location>
        <begin position="295"/>
        <end position="468"/>
    </location>
</feature>
<dbReference type="Proteomes" id="UP001214854">
    <property type="component" value="Unassembled WGS sequence"/>
</dbReference>
<evidence type="ECO:0000256" key="1">
    <source>
        <dbReference type="ARBA" id="ARBA00009156"/>
    </source>
</evidence>
<reference evidence="6 7" key="1">
    <citation type="submission" date="2023-01" db="EMBL/GenBank/DDBJ databases">
        <title>Novel species of the genus Asticcacaulis isolated from rivers.</title>
        <authorList>
            <person name="Lu H."/>
        </authorList>
    </citation>
    <scope>NUCLEOTIDE SEQUENCE [LARGE SCALE GENOMIC DNA]</scope>
    <source>
        <strain evidence="6 7">BYS171W</strain>
    </source>
</reference>
<dbReference type="InterPro" id="IPR050406">
    <property type="entry name" value="FGGY_Carb_Kinase"/>
</dbReference>
<protein>
    <submittedName>
        <fullName evidence="6">FGGY family carbohydrate kinase</fullName>
    </submittedName>
</protein>
<dbReference type="RefSeq" id="WP_272749443.1">
    <property type="nucleotide sequence ID" value="NZ_JAQQKX010000018.1"/>
</dbReference>
<sequence length="506" mass="54545">MADLWRDISSVDGTADVVRPAAEVVSLRDVSDEVQRRRTAGTVCVVFDVGKTNAKVSVIDAEGRILSQSAIRTPHLHTRLYAAFDVEALHDWFVSELKRLGARYRIDRIIPVAHGAGCAFLGADGALLQPVQDYEAAIPQAYAQAYQAIRPPFEETLSPLLPNGLNLGAQIFWHARRDPKFIERVHHILSYAQYWTWRLSGVMCSEITSLGCHTDLWNPTMGSFSSLAVREGWASKFAPLRPAWERAGPLRTEIAQAAGIAHDCHIHVGLHDSNAALALVIARHAPDDRATLPVILTTGTWYVAMAPGVTPASVKDDLQPDRDCLVNIDVHGQAVPCARFMGGRALELITNGRVDVPVSLATAQRVLASGAMALPSFVGAGGPFPGRQGEIRGLDDDTPETRLALGLIYIALIAVSSLDMIAPTDRPLLIEGPAAHNPVFCTLLAALRDGEVWVCDASSGVTRGAGAMAFFGQHTPPAPAYKSVTPQLVAEMRAYRAAWVAAMDAD</sequence>
<evidence type="ECO:0000313" key="7">
    <source>
        <dbReference type="Proteomes" id="UP001214854"/>
    </source>
</evidence>
<evidence type="ECO:0000259" key="5">
    <source>
        <dbReference type="Pfam" id="PF21546"/>
    </source>
</evidence>
<keyword evidence="3 6" id="KW-0418">Kinase</keyword>
<evidence type="ECO:0000256" key="2">
    <source>
        <dbReference type="ARBA" id="ARBA00022679"/>
    </source>
</evidence>
<evidence type="ECO:0000313" key="6">
    <source>
        <dbReference type="EMBL" id="MDC7684954.1"/>
    </source>
</evidence>
<dbReference type="SUPFAM" id="SSF53067">
    <property type="entry name" value="Actin-like ATPase domain"/>
    <property type="match status" value="1"/>
</dbReference>
<comment type="similarity">
    <text evidence="1">Belongs to the FGGY kinase family.</text>
</comment>
<dbReference type="CDD" id="cd07772">
    <property type="entry name" value="ASKHA_NBD_FGGY_NaCK-like"/>
    <property type="match status" value="1"/>
</dbReference>